<dbReference type="InterPro" id="IPR001041">
    <property type="entry name" value="2Fe-2S_ferredoxin-type"/>
</dbReference>
<evidence type="ECO:0000259" key="9">
    <source>
        <dbReference type="PROSITE" id="PS51387"/>
    </source>
</evidence>
<dbReference type="SUPFAM" id="SSF56176">
    <property type="entry name" value="FAD-binding/transporter-associated domain-like"/>
    <property type="match status" value="1"/>
</dbReference>
<keyword evidence="3" id="KW-0479">Metal-binding</keyword>
<feature type="domain" description="2Fe-2S ferredoxin-type" evidence="8">
    <location>
        <begin position="11"/>
        <end position="99"/>
    </location>
</feature>
<protein>
    <recommendedName>
        <fullName evidence="12">Xanthine dehydrogenase</fullName>
    </recommendedName>
</protein>
<keyword evidence="7" id="KW-0411">Iron-sulfur</keyword>
<evidence type="ECO:0000259" key="8">
    <source>
        <dbReference type="PROSITE" id="PS51085"/>
    </source>
</evidence>
<gene>
    <name evidence="10" type="ORF">CUNI_LOCUS19868</name>
</gene>
<dbReference type="PANTHER" id="PTHR45444:SF3">
    <property type="entry name" value="XANTHINE DEHYDROGENASE"/>
    <property type="match status" value="1"/>
</dbReference>
<dbReference type="GO" id="GO:0005506">
    <property type="term" value="F:iron ion binding"/>
    <property type="evidence" value="ECO:0007669"/>
    <property type="project" value="InterPro"/>
</dbReference>
<dbReference type="AlphaFoldDB" id="A0A8S4A1V9"/>
<feature type="non-terminal residue" evidence="10">
    <location>
        <position position="1"/>
    </location>
</feature>
<dbReference type="Gene3D" id="1.10.150.120">
    <property type="entry name" value="[2Fe-2S]-binding domain"/>
    <property type="match status" value="1"/>
</dbReference>
<dbReference type="FunFam" id="3.30.43.10:FF:000001">
    <property type="entry name" value="Xanthine dehydrogenase/oxidase"/>
    <property type="match status" value="1"/>
</dbReference>
<comment type="caution">
    <text evidence="10">The sequence shown here is derived from an EMBL/GenBank/DDBJ whole genome shotgun (WGS) entry which is preliminary data.</text>
</comment>
<keyword evidence="1" id="KW-0285">Flavoprotein</keyword>
<evidence type="ECO:0000256" key="6">
    <source>
        <dbReference type="ARBA" id="ARBA00023004"/>
    </source>
</evidence>
<dbReference type="GO" id="GO:0051537">
    <property type="term" value="F:2 iron, 2 sulfur cluster binding"/>
    <property type="evidence" value="ECO:0007669"/>
    <property type="project" value="UniProtKB-KW"/>
</dbReference>
<evidence type="ECO:0000256" key="4">
    <source>
        <dbReference type="ARBA" id="ARBA00022827"/>
    </source>
</evidence>
<dbReference type="PROSITE" id="PS00197">
    <property type="entry name" value="2FE2S_FER_1"/>
    <property type="match status" value="1"/>
</dbReference>
<evidence type="ECO:0000256" key="2">
    <source>
        <dbReference type="ARBA" id="ARBA00022714"/>
    </source>
</evidence>
<organism evidence="10 11">
    <name type="scientific">Candidula unifasciata</name>
    <dbReference type="NCBI Taxonomy" id="100452"/>
    <lineage>
        <taxon>Eukaryota</taxon>
        <taxon>Metazoa</taxon>
        <taxon>Spiralia</taxon>
        <taxon>Lophotrochozoa</taxon>
        <taxon>Mollusca</taxon>
        <taxon>Gastropoda</taxon>
        <taxon>Heterobranchia</taxon>
        <taxon>Euthyneura</taxon>
        <taxon>Panpulmonata</taxon>
        <taxon>Eupulmonata</taxon>
        <taxon>Stylommatophora</taxon>
        <taxon>Helicina</taxon>
        <taxon>Helicoidea</taxon>
        <taxon>Geomitridae</taxon>
        <taxon>Candidula</taxon>
    </lineage>
</organism>
<feature type="domain" description="FAD-binding PCMH-type" evidence="9">
    <location>
        <begin position="229"/>
        <end position="319"/>
    </location>
</feature>
<dbReference type="InterPro" id="IPR016166">
    <property type="entry name" value="FAD-bd_PCMH"/>
</dbReference>
<dbReference type="Proteomes" id="UP000678393">
    <property type="component" value="Unassembled WGS sequence"/>
</dbReference>
<evidence type="ECO:0000313" key="10">
    <source>
        <dbReference type="EMBL" id="CAG5134310.1"/>
    </source>
</evidence>
<dbReference type="GO" id="GO:0016491">
    <property type="term" value="F:oxidoreductase activity"/>
    <property type="evidence" value="ECO:0007669"/>
    <property type="project" value="UniProtKB-KW"/>
</dbReference>
<name>A0A8S4A1V9_9EUPU</name>
<dbReference type="InterPro" id="IPR006058">
    <property type="entry name" value="2Fe2S_fd_BS"/>
</dbReference>
<dbReference type="InterPro" id="IPR012675">
    <property type="entry name" value="Beta-grasp_dom_sf"/>
</dbReference>
<evidence type="ECO:0000313" key="11">
    <source>
        <dbReference type="Proteomes" id="UP000678393"/>
    </source>
</evidence>
<dbReference type="Gene3D" id="3.30.43.10">
    <property type="entry name" value="Uridine Diphospho-n-acetylenolpyruvylglucosamine Reductase, domain 2"/>
    <property type="match status" value="1"/>
</dbReference>
<dbReference type="InterPro" id="IPR002888">
    <property type="entry name" value="2Fe-2S-bd"/>
</dbReference>
<dbReference type="SUPFAM" id="SSF54292">
    <property type="entry name" value="2Fe-2S ferredoxin-like"/>
    <property type="match status" value="1"/>
</dbReference>
<proteinExistence type="predicted"/>
<dbReference type="InterPro" id="IPR016167">
    <property type="entry name" value="FAD-bd_PCMH_sub1"/>
</dbReference>
<dbReference type="Gene3D" id="3.10.20.30">
    <property type="match status" value="1"/>
</dbReference>
<evidence type="ECO:0008006" key="12">
    <source>
        <dbReference type="Google" id="ProtNLM"/>
    </source>
</evidence>
<dbReference type="InterPro" id="IPR002346">
    <property type="entry name" value="Mopterin_DH_FAD-bd"/>
</dbReference>
<dbReference type="GO" id="GO:0071949">
    <property type="term" value="F:FAD binding"/>
    <property type="evidence" value="ECO:0007669"/>
    <property type="project" value="InterPro"/>
</dbReference>
<dbReference type="FunFam" id="3.10.20.30:FF:000015">
    <property type="entry name" value="Aldehyde oxidase 1"/>
    <property type="match status" value="1"/>
</dbReference>
<dbReference type="InterPro" id="IPR036318">
    <property type="entry name" value="FAD-bd_PCMH-like_sf"/>
</dbReference>
<dbReference type="PANTHER" id="PTHR45444">
    <property type="entry name" value="XANTHINE DEHYDROGENASE"/>
    <property type="match status" value="1"/>
</dbReference>
<keyword evidence="2" id="KW-0001">2Fe-2S</keyword>
<dbReference type="InterPro" id="IPR036010">
    <property type="entry name" value="2Fe-2S_ferredoxin-like_sf"/>
</dbReference>
<keyword evidence="6" id="KW-0408">Iron</keyword>
<dbReference type="InterPro" id="IPR016208">
    <property type="entry name" value="Ald_Oxase/xanthine_DH-like"/>
</dbReference>
<keyword evidence="11" id="KW-1185">Reference proteome</keyword>
<accession>A0A8S4A1V9</accession>
<keyword evidence="5" id="KW-0560">Oxidoreductase</keyword>
<keyword evidence="4" id="KW-0274">FAD</keyword>
<dbReference type="EMBL" id="CAJHNH020007035">
    <property type="protein sequence ID" value="CAG5134310.1"/>
    <property type="molecule type" value="Genomic_DNA"/>
</dbReference>
<dbReference type="OrthoDB" id="8300278at2759"/>
<sequence>MPSSRTSADLSTLVLFVNGRKIEIQNPDPETTLVDFLRRKLHLTGSKQGCGEGGCGACTVMVSRYTPSEDITEYPFKFNSCLTPLCSLHGLAVTTVEGIGNVRGKLHPVQRLIAENHGSQCGFCTPGIVMSMYTLLRNKPRPTQMEIQETFDGNLCRCTGYRPILEGFKTFSVNSCPKGENCCQNRVTSDQDNNYEEFLSPSYDPSQELLFPPELKLLSEKLHKESLRFESPRVTWLSPSSLAKLLAARRAYPECKLVNGNTEIGIETKFKKIIYPVLVSVARIPELSQVEYEQGGIKLGASLPLSRISAVLKAAVAQT</sequence>
<dbReference type="PROSITE" id="PS51387">
    <property type="entry name" value="FAD_PCMH"/>
    <property type="match status" value="1"/>
</dbReference>
<evidence type="ECO:0000256" key="5">
    <source>
        <dbReference type="ARBA" id="ARBA00023002"/>
    </source>
</evidence>
<evidence type="ECO:0000256" key="3">
    <source>
        <dbReference type="ARBA" id="ARBA00022723"/>
    </source>
</evidence>
<dbReference type="SUPFAM" id="SSF47741">
    <property type="entry name" value="CO dehydrogenase ISP C-domain like"/>
    <property type="match status" value="1"/>
</dbReference>
<reference evidence="10" key="1">
    <citation type="submission" date="2021-04" db="EMBL/GenBank/DDBJ databases">
        <authorList>
            <consortium name="Molecular Ecology Group"/>
        </authorList>
    </citation>
    <scope>NUCLEOTIDE SEQUENCE</scope>
</reference>
<dbReference type="InterPro" id="IPR036884">
    <property type="entry name" value="2Fe-2S-bd_dom_sf"/>
</dbReference>
<dbReference type="Pfam" id="PF01799">
    <property type="entry name" value="Fer2_2"/>
    <property type="match status" value="1"/>
</dbReference>
<dbReference type="Pfam" id="PF00941">
    <property type="entry name" value="FAD_binding_5"/>
    <property type="match status" value="1"/>
</dbReference>
<evidence type="ECO:0000256" key="1">
    <source>
        <dbReference type="ARBA" id="ARBA00022630"/>
    </source>
</evidence>
<dbReference type="Pfam" id="PF00111">
    <property type="entry name" value="Fer2"/>
    <property type="match status" value="1"/>
</dbReference>
<evidence type="ECO:0000256" key="7">
    <source>
        <dbReference type="ARBA" id="ARBA00023014"/>
    </source>
</evidence>
<dbReference type="PROSITE" id="PS51085">
    <property type="entry name" value="2FE2S_FER_2"/>
    <property type="match status" value="1"/>
</dbReference>